<organism evidence="3 4">
    <name type="scientific">Colletotrichum chrysophilum</name>
    <dbReference type="NCBI Taxonomy" id="1836956"/>
    <lineage>
        <taxon>Eukaryota</taxon>
        <taxon>Fungi</taxon>
        <taxon>Dikarya</taxon>
        <taxon>Ascomycota</taxon>
        <taxon>Pezizomycotina</taxon>
        <taxon>Sordariomycetes</taxon>
        <taxon>Hypocreomycetidae</taxon>
        <taxon>Glomerellales</taxon>
        <taxon>Glomerellaceae</taxon>
        <taxon>Colletotrichum</taxon>
        <taxon>Colletotrichum gloeosporioides species complex</taxon>
    </lineage>
</organism>
<dbReference type="Proteomes" id="UP001243330">
    <property type="component" value="Unassembled WGS sequence"/>
</dbReference>
<name>A0AAD9EF69_9PEZI</name>
<feature type="region of interest" description="Disordered" evidence="1">
    <location>
        <begin position="337"/>
        <end position="396"/>
    </location>
</feature>
<feature type="chain" id="PRO_5042165105" description="Prion-inhibition and propagation HeLo domain-containing protein" evidence="2">
    <location>
        <begin position="21"/>
        <end position="635"/>
    </location>
</feature>
<evidence type="ECO:0000256" key="1">
    <source>
        <dbReference type="SAM" id="MobiDB-lite"/>
    </source>
</evidence>
<feature type="compositionally biased region" description="Low complexity" evidence="1">
    <location>
        <begin position="364"/>
        <end position="377"/>
    </location>
</feature>
<dbReference type="AlphaFoldDB" id="A0AAD9EF69"/>
<gene>
    <name evidence="3" type="ORF">CCHR01_08231</name>
</gene>
<feature type="compositionally biased region" description="Basic residues" evidence="1">
    <location>
        <begin position="337"/>
        <end position="349"/>
    </location>
</feature>
<dbReference type="EMBL" id="JAQOWY010000152">
    <property type="protein sequence ID" value="KAK1849119.1"/>
    <property type="molecule type" value="Genomic_DNA"/>
</dbReference>
<feature type="compositionally biased region" description="Basic and acidic residues" evidence="1">
    <location>
        <begin position="265"/>
        <end position="277"/>
    </location>
</feature>
<keyword evidence="2" id="KW-0732">Signal</keyword>
<evidence type="ECO:0000313" key="3">
    <source>
        <dbReference type="EMBL" id="KAK1849119.1"/>
    </source>
</evidence>
<feature type="signal peptide" evidence="2">
    <location>
        <begin position="1"/>
        <end position="20"/>
    </location>
</feature>
<dbReference type="PANTHER" id="PTHR35186:SF4">
    <property type="entry name" value="PRION-INHIBITION AND PROPAGATION HELO DOMAIN-CONTAINING PROTEIN"/>
    <property type="match status" value="1"/>
</dbReference>
<accession>A0AAD9EF69</accession>
<feature type="region of interest" description="Disordered" evidence="1">
    <location>
        <begin position="265"/>
        <end position="289"/>
    </location>
</feature>
<sequence length="635" mass="72316">MSGFEIVGLILGAFPLLLEGVKELQSPIQKMRFYWKFQTKFEIFLADVNRERIVYDQNLDFILSFLDIDPNNKLMFPDGIPDSFWGEQRVGEELRQKLKDHHFNEFIAQLNKMHHALEGLYKLLPIEKVRQTDGQDIESLVFRLKTSFLGSKDEHLSQLKQSNEWIYRYLDRATRITADVTPQEQQRPDKHHDGRLKDFQILQVQARSLYSCLQKSWNCGCPDGHPCGITVQQSTAESNRNHNIMILFDPSNSPGISRMKVRISESRSQLKEKDRPCPRKSKQHKIDGLSQQVSAKNLHDTPHGGFQVIPELLSSTFGFLGGSELVNSNRLHRAPVKLRRSPRLLHSKKGSSPGINAAAISVKQSRTTRSSQRQTSTPSAKRVRFSPDINDTASGNVEDDEGLIKNICESICFIPKSPCLEFLEGDDQKRLYLHSEPSSQSHQHDSPLTITSFSRDQKSRFKRLYVGLSTVLLIASIGDTCWLTPSWATSGLLLVGENEQLGFHPYIVHSSLWKSLRGKAKIPTRPETFYLLGIIILELVFGEEFSTATESFRSAHLGMDGKPNELTEFCTAMEWAKMAGGQVGDRLSNGIEWCIGFLLDERKHLSSSECLREMWDRLVAPLEHFLELWVRDLLV</sequence>
<proteinExistence type="predicted"/>
<evidence type="ECO:0000313" key="4">
    <source>
        <dbReference type="Proteomes" id="UP001243330"/>
    </source>
</evidence>
<reference evidence="3" key="1">
    <citation type="submission" date="2023-01" db="EMBL/GenBank/DDBJ databases">
        <title>Colletotrichum chrysophilum M932 genome sequence.</title>
        <authorList>
            <person name="Baroncelli R."/>
        </authorList>
    </citation>
    <scope>NUCLEOTIDE SEQUENCE</scope>
    <source>
        <strain evidence="3">M932</strain>
    </source>
</reference>
<evidence type="ECO:0008006" key="5">
    <source>
        <dbReference type="Google" id="ProtNLM"/>
    </source>
</evidence>
<evidence type="ECO:0000256" key="2">
    <source>
        <dbReference type="SAM" id="SignalP"/>
    </source>
</evidence>
<protein>
    <recommendedName>
        <fullName evidence="5">Prion-inhibition and propagation HeLo domain-containing protein</fullName>
    </recommendedName>
</protein>
<comment type="caution">
    <text evidence="3">The sequence shown here is derived from an EMBL/GenBank/DDBJ whole genome shotgun (WGS) entry which is preliminary data.</text>
</comment>
<keyword evidence="4" id="KW-1185">Reference proteome</keyword>
<dbReference type="PANTHER" id="PTHR35186">
    <property type="entry name" value="ANK_REP_REGION DOMAIN-CONTAINING PROTEIN"/>
    <property type="match status" value="1"/>
</dbReference>